<evidence type="ECO:0000313" key="4">
    <source>
        <dbReference type="Proteomes" id="UP000070444"/>
    </source>
</evidence>
<dbReference type="STRING" id="796925.A0A137PJ36"/>
<proteinExistence type="predicted"/>
<dbReference type="SMART" id="SM00271">
    <property type="entry name" value="DnaJ"/>
    <property type="match status" value="1"/>
</dbReference>
<organism evidence="3 4">
    <name type="scientific">Conidiobolus coronatus (strain ATCC 28846 / CBS 209.66 / NRRL 28638)</name>
    <name type="common">Delacroixia coronata</name>
    <dbReference type="NCBI Taxonomy" id="796925"/>
    <lineage>
        <taxon>Eukaryota</taxon>
        <taxon>Fungi</taxon>
        <taxon>Fungi incertae sedis</taxon>
        <taxon>Zoopagomycota</taxon>
        <taxon>Entomophthoromycotina</taxon>
        <taxon>Entomophthoromycetes</taxon>
        <taxon>Entomophthorales</taxon>
        <taxon>Ancylistaceae</taxon>
        <taxon>Conidiobolus</taxon>
    </lineage>
</organism>
<dbReference type="PANTHER" id="PTHR44873:SF1">
    <property type="entry name" value="DNAJ HOMOLOG SUBFAMILY C MEMBER 30, MITOCHONDRIAL"/>
    <property type="match status" value="1"/>
</dbReference>
<keyword evidence="1" id="KW-0812">Transmembrane</keyword>
<name>A0A137PJ36_CONC2</name>
<gene>
    <name evidence="3" type="ORF">CONCODRAFT_67023</name>
</gene>
<dbReference type="InterPro" id="IPR001623">
    <property type="entry name" value="DnaJ_domain"/>
</dbReference>
<sequence length="230" mass="26475">MISRSLLTKVPKFTNLQYGRSFSTNTILKSKTDNYYDILSVPHTADKARIKSQFYALSMKYHPDKNPNDEGAHEKFLKITEAYSILSDEVRRRDYDRNFISNNSRFNKNSVSNRFRSKPSAPSKPVKQYPTNVKFRQGFQQSFKGDKYDNKNHQFEHYDQFTQAPNGATPFRAQGRPIYNDLPKMESAGDVMGRFFMLGALLLLTSAAASMLLSDDKNNYKAGYKSRNSK</sequence>
<dbReference type="Proteomes" id="UP000070444">
    <property type="component" value="Unassembled WGS sequence"/>
</dbReference>
<protein>
    <submittedName>
        <fullName evidence="3">DnaJ-domain-containing protein</fullName>
    </submittedName>
</protein>
<dbReference type="Gene3D" id="1.10.287.110">
    <property type="entry name" value="DnaJ domain"/>
    <property type="match status" value="1"/>
</dbReference>
<dbReference type="AlphaFoldDB" id="A0A137PJ36"/>
<feature type="transmembrane region" description="Helical" evidence="1">
    <location>
        <begin position="195"/>
        <end position="213"/>
    </location>
</feature>
<keyword evidence="4" id="KW-1185">Reference proteome</keyword>
<feature type="domain" description="J" evidence="2">
    <location>
        <begin position="34"/>
        <end position="99"/>
    </location>
</feature>
<dbReference type="OrthoDB" id="445556at2759"/>
<reference evidence="3 4" key="1">
    <citation type="journal article" date="2015" name="Genome Biol. Evol.">
        <title>Phylogenomic analyses indicate that early fungi evolved digesting cell walls of algal ancestors of land plants.</title>
        <authorList>
            <person name="Chang Y."/>
            <person name="Wang S."/>
            <person name="Sekimoto S."/>
            <person name="Aerts A.L."/>
            <person name="Choi C."/>
            <person name="Clum A."/>
            <person name="LaButti K.M."/>
            <person name="Lindquist E.A."/>
            <person name="Yee Ngan C."/>
            <person name="Ohm R.A."/>
            <person name="Salamov A.A."/>
            <person name="Grigoriev I.V."/>
            <person name="Spatafora J.W."/>
            <person name="Berbee M.L."/>
        </authorList>
    </citation>
    <scope>NUCLEOTIDE SEQUENCE [LARGE SCALE GENOMIC DNA]</scope>
    <source>
        <strain evidence="3 4">NRRL 28638</strain>
    </source>
</reference>
<dbReference type="EMBL" id="KQ964418">
    <property type="protein sequence ID" value="KXN75012.1"/>
    <property type="molecule type" value="Genomic_DNA"/>
</dbReference>
<dbReference type="CDD" id="cd06257">
    <property type="entry name" value="DnaJ"/>
    <property type="match status" value="1"/>
</dbReference>
<dbReference type="SUPFAM" id="SSF46565">
    <property type="entry name" value="Chaperone J-domain"/>
    <property type="match status" value="1"/>
</dbReference>
<keyword evidence="1" id="KW-0472">Membrane</keyword>
<dbReference type="InterPro" id="IPR036869">
    <property type="entry name" value="J_dom_sf"/>
</dbReference>
<dbReference type="PRINTS" id="PR00625">
    <property type="entry name" value="JDOMAIN"/>
</dbReference>
<accession>A0A137PJ36</accession>
<evidence type="ECO:0000313" key="3">
    <source>
        <dbReference type="EMBL" id="KXN75012.1"/>
    </source>
</evidence>
<dbReference type="OMA" id="SHHARCI"/>
<dbReference type="Pfam" id="PF00226">
    <property type="entry name" value="DnaJ"/>
    <property type="match status" value="1"/>
</dbReference>
<evidence type="ECO:0000259" key="2">
    <source>
        <dbReference type="PROSITE" id="PS50076"/>
    </source>
</evidence>
<keyword evidence="1" id="KW-1133">Transmembrane helix</keyword>
<dbReference type="PROSITE" id="PS50076">
    <property type="entry name" value="DNAJ_2"/>
    <property type="match status" value="1"/>
</dbReference>
<evidence type="ECO:0000256" key="1">
    <source>
        <dbReference type="SAM" id="Phobius"/>
    </source>
</evidence>
<dbReference type="InterPro" id="IPR053025">
    <property type="entry name" value="Mito_ATP_Synthase-Asso"/>
</dbReference>
<dbReference type="PANTHER" id="PTHR44873">
    <property type="entry name" value="DNAJ HOMOLOG SUBFAMILY C MEMBER 30, MITOCHONDRIAL"/>
    <property type="match status" value="1"/>
</dbReference>